<dbReference type="RefSeq" id="WP_302074760.1">
    <property type="nucleotide sequence ID" value="NZ_JAUKWQ010000001.1"/>
</dbReference>
<proteinExistence type="predicted"/>
<organism evidence="1 2">
    <name type="scientific">Rhizobium oryzicola</name>
    <dbReference type="NCBI Taxonomy" id="1232668"/>
    <lineage>
        <taxon>Bacteria</taxon>
        <taxon>Pseudomonadati</taxon>
        <taxon>Pseudomonadota</taxon>
        <taxon>Alphaproteobacteria</taxon>
        <taxon>Hyphomicrobiales</taxon>
        <taxon>Rhizobiaceae</taxon>
        <taxon>Rhizobium/Agrobacterium group</taxon>
        <taxon>Rhizobium</taxon>
    </lineage>
</organism>
<reference evidence="1" key="1">
    <citation type="journal article" date="2015" name="Int. J. Syst. Evol. Microbiol.">
        <title>Rhizobium oryzicola sp. nov., potential plant-growth-promoting endophytic bacteria isolated from rice roots.</title>
        <authorList>
            <person name="Zhang X.X."/>
            <person name="Gao J.S."/>
            <person name="Cao Y.H."/>
            <person name="Sheirdil R.A."/>
            <person name="Wang X.C."/>
            <person name="Zhang L."/>
        </authorList>
    </citation>
    <scope>NUCLEOTIDE SEQUENCE</scope>
    <source>
        <strain evidence="1">05753</strain>
    </source>
</reference>
<name>A0ABT8SS96_9HYPH</name>
<dbReference type="EMBL" id="JAUKWQ010000001">
    <property type="protein sequence ID" value="MDO1580597.1"/>
    <property type="molecule type" value="Genomic_DNA"/>
</dbReference>
<protein>
    <submittedName>
        <fullName evidence="1">Uncharacterized protein</fullName>
    </submittedName>
</protein>
<evidence type="ECO:0000313" key="1">
    <source>
        <dbReference type="EMBL" id="MDO1580597.1"/>
    </source>
</evidence>
<gene>
    <name evidence="1" type="ORF">Q2T52_00665</name>
</gene>
<keyword evidence="2" id="KW-1185">Reference proteome</keyword>
<dbReference type="Proteomes" id="UP001169006">
    <property type="component" value="Unassembled WGS sequence"/>
</dbReference>
<evidence type="ECO:0000313" key="2">
    <source>
        <dbReference type="Proteomes" id="UP001169006"/>
    </source>
</evidence>
<comment type="caution">
    <text evidence="1">The sequence shown here is derived from an EMBL/GenBank/DDBJ whole genome shotgun (WGS) entry which is preliminary data.</text>
</comment>
<accession>A0ABT8SS96</accession>
<reference evidence="1" key="2">
    <citation type="submission" date="2023-07" db="EMBL/GenBank/DDBJ databases">
        <authorList>
            <person name="Sun H."/>
        </authorList>
    </citation>
    <scope>NUCLEOTIDE SEQUENCE</scope>
    <source>
        <strain evidence="1">05753</strain>
    </source>
</reference>
<sequence length="96" mass="10290">MADAYRSDGHAADVLSELEARMVALEIISMTALAMALDTSENGDPRQARGIAQLISETVGQRCQELGLAEDARLSALRYTEQLLGTALASLYPGQH</sequence>